<dbReference type="AlphaFoldDB" id="A0A561TMQ2"/>
<feature type="transmembrane region" description="Helical" evidence="1">
    <location>
        <begin position="231"/>
        <end position="254"/>
    </location>
</feature>
<keyword evidence="3" id="KW-1185">Reference proteome</keyword>
<gene>
    <name evidence="2" type="ORF">FHX78_115392</name>
</gene>
<reference evidence="2 3" key="1">
    <citation type="submission" date="2019-06" db="EMBL/GenBank/DDBJ databases">
        <title>Sequencing the genomes of 1000 actinobacteria strains.</title>
        <authorList>
            <person name="Klenk H.-P."/>
        </authorList>
    </citation>
    <scope>NUCLEOTIDE SEQUENCE [LARGE SCALE GENOMIC DNA]</scope>
    <source>
        <strain evidence="2 3">DSM 41695</strain>
    </source>
</reference>
<protein>
    <recommendedName>
        <fullName evidence="4">Aromatic ring-opening dioxygenase LigA</fullName>
    </recommendedName>
</protein>
<feature type="transmembrane region" description="Helical" evidence="1">
    <location>
        <begin position="142"/>
        <end position="165"/>
    </location>
</feature>
<dbReference type="EMBL" id="VIWV01000001">
    <property type="protein sequence ID" value="TWF88371.1"/>
    <property type="molecule type" value="Genomic_DNA"/>
</dbReference>
<keyword evidence="1" id="KW-1133">Transmembrane helix</keyword>
<dbReference type="Proteomes" id="UP000316603">
    <property type="component" value="Unassembled WGS sequence"/>
</dbReference>
<accession>A0A561TMQ2</accession>
<evidence type="ECO:0008006" key="4">
    <source>
        <dbReference type="Google" id="ProtNLM"/>
    </source>
</evidence>
<dbReference type="OrthoDB" id="4964568at2"/>
<feature type="transmembrane region" description="Helical" evidence="1">
    <location>
        <begin position="192"/>
        <end position="211"/>
    </location>
</feature>
<sequence length="337" mass="34557">MSQTLAPAVATAGPALPRSRRLLRAAAVVACLPYLTLKTLWVAGSRVGMPEGSPLLDHGTALVVANVVTVAMDGAVIVLALLLTRPWGRAVPAWLLVAPMWIAAGLLAPVMAGYPLQLLVRAFGGSAAGTSGGGGEPFLHDWVFAVVYGGFILQGLALGALFCLYARDRWGHLWRGRLADLPAGPAERAQRAAAVAAAVLVLFPLTLRALWAGGGTTGLSAGVVAERGSDFHVLESLYVVYLLAAVTGGLLLAFRRVPALPVRVPLVLAGIGSGAVACWGGWMAAAAVVTQGDAAHRPTGLMLLAYAGQMTVGLLVALVAARFLAARSAGAVRHPAP</sequence>
<feature type="transmembrane region" description="Helical" evidence="1">
    <location>
        <begin position="22"/>
        <end position="41"/>
    </location>
</feature>
<evidence type="ECO:0000313" key="3">
    <source>
        <dbReference type="Proteomes" id="UP000316603"/>
    </source>
</evidence>
<comment type="caution">
    <text evidence="2">The sequence shown here is derived from an EMBL/GenBank/DDBJ whole genome shotgun (WGS) entry which is preliminary data.</text>
</comment>
<name>A0A561TMQ2_9ACTN</name>
<feature type="transmembrane region" description="Helical" evidence="1">
    <location>
        <begin position="94"/>
        <end position="114"/>
    </location>
</feature>
<organism evidence="2 3">
    <name type="scientific">Streptomyces capillispiralis</name>
    <dbReference type="NCBI Taxonomy" id="68182"/>
    <lineage>
        <taxon>Bacteria</taxon>
        <taxon>Bacillati</taxon>
        <taxon>Actinomycetota</taxon>
        <taxon>Actinomycetes</taxon>
        <taxon>Kitasatosporales</taxon>
        <taxon>Streptomycetaceae</taxon>
        <taxon>Streptomyces</taxon>
    </lineage>
</organism>
<proteinExistence type="predicted"/>
<feature type="transmembrane region" description="Helical" evidence="1">
    <location>
        <begin position="61"/>
        <end position="82"/>
    </location>
</feature>
<evidence type="ECO:0000313" key="2">
    <source>
        <dbReference type="EMBL" id="TWF88371.1"/>
    </source>
</evidence>
<keyword evidence="1" id="KW-0472">Membrane</keyword>
<dbReference type="RefSeq" id="WP_145870029.1">
    <property type="nucleotide sequence ID" value="NZ_BNCE01000014.1"/>
</dbReference>
<evidence type="ECO:0000256" key="1">
    <source>
        <dbReference type="SAM" id="Phobius"/>
    </source>
</evidence>
<feature type="transmembrane region" description="Helical" evidence="1">
    <location>
        <begin position="301"/>
        <end position="325"/>
    </location>
</feature>
<feature type="transmembrane region" description="Helical" evidence="1">
    <location>
        <begin position="266"/>
        <end position="289"/>
    </location>
</feature>
<keyword evidence="1" id="KW-0812">Transmembrane</keyword>